<comment type="function">
    <text evidence="6">Required for accurate and efficient protein synthesis under certain stress conditions. May act as a fidelity factor of the translation reaction, by catalyzing a one-codon backward translocation of tRNAs on improperly translocated ribosomes. Back-translocation proceeds from a post-translocation (POST) complex to a pre-translocation (PRE) complex, thus giving elongation factor G a second chance to translocate the tRNAs correctly. Binds to ribosomes in a GTP-dependent manner.</text>
</comment>
<evidence type="ECO:0000256" key="3">
    <source>
        <dbReference type="ARBA" id="ARBA00022801"/>
    </source>
</evidence>
<feature type="binding site" evidence="6">
    <location>
        <begin position="14"/>
        <end position="19"/>
    </location>
    <ligand>
        <name>GTP</name>
        <dbReference type="ChEBI" id="CHEBI:37565"/>
    </ligand>
</feature>
<keyword evidence="3 6" id="KW-0378">Hydrolase</keyword>
<dbReference type="InterPro" id="IPR005225">
    <property type="entry name" value="Small_GTP-bd"/>
</dbReference>
<feature type="binding site" evidence="6">
    <location>
        <begin position="153"/>
        <end position="156"/>
    </location>
    <ligand>
        <name>GTP</name>
        <dbReference type="ChEBI" id="CHEBI:37565"/>
    </ligand>
</feature>
<gene>
    <name evidence="6" type="primary">lepA</name>
    <name evidence="8" type="ORF">COU43_01725</name>
</gene>
<dbReference type="AlphaFoldDB" id="A0A2H0TJ69"/>
<dbReference type="FunFam" id="2.40.30.10:FF:000015">
    <property type="entry name" value="Translation factor GUF1, mitochondrial"/>
    <property type="match status" value="1"/>
</dbReference>
<proteinExistence type="inferred from homology"/>
<dbReference type="NCBIfam" id="TIGR01393">
    <property type="entry name" value="lepA"/>
    <property type="match status" value="1"/>
</dbReference>
<dbReference type="GO" id="GO:0043022">
    <property type="term" value="F:ribosome binding"/>
    <property type="evidence" value="ECO:0007669"/>
    <property type="project" value="UniProtKB-UniRule"/>
</dbReference>
<dbReference type="Gene3D" id="3.40.50.300">
    <property type="entry name" value="P-loop containing nucleotide triphosphate hydrolases"/>
    <property type="match status" value="1"/>
</dbReference>
<feature type="domain" description="Tr-type G" evidence="7">
    <location>
        <begin position="2"/>
        <end position="206"/>
    </location>
</feature>
<evidence type="ECO:0000256" key="6">
    <source>
        <dbReference type="HAMAP-Rule" id="MF_00071"/>
    </source>
</evidence>
<comment type="caution">
    <text evidence="8">The sequence shown here is derived from an EMBL/GenBank/DDBJ whole genome shotgun (WGS) entry which is preliminary data.</text>
</comment>
<dbReference type="Pfam" id="PF00679">
    <property type="entry name" value="EFG_C"/>
    <property type="match status" value="1"/>
</dbReference>
<dbReference type="InterPro" id="IPR013842">
    <property type="entry name" value="LepA_CTD"/>
</dbReference>
<keyword evidence="4 6" id="KW-0648">Protein biosynthesis</keyword>
<dbReference type="PRINTS" id="PR00315">
    <property type="entry name" value="ELONGATNFCT"/>
</dbReference>
<dbReference type="SUPFAM" id="SSF54980">
    <property type="entry name" value="EF-G C-terminal domain-like"/>
    <property type="match status" value="2"/>
</dbReference>
<dbReference type="Pfam" id="PF00009">
    <property type="entry name" value="GTP_EFTU"/>
    <property type="match status" value="1"/>
</dbReference>
<dbReference type="SUPFAM" id="SSF52540">
    <property type="entry name" value="P-loop containing nucleoside triphosphate hydrolases"/>
    <property type="match status" value="1"/>
</dbReference>
<keyword evidence="6" id="KW-1003">Cell membrane</keyword>
<dbReference type="InterPro" id="IPR000795">
    <property type="entry name" value="T_Tr_GTP-bd_dom"/>
</dbReference>
<dbReference type="Pfam" id="PF06421">
    <property type="entry name" value="LepA_C"/>
    <property type="match status" value="1"/>
</dbReference>
<dbReference type="Pfam" id="PF03144">
    <property type="entry name" value="GTP_EFTU_D2"/>
    <property type="match status" value="1"/>
</dbReference>
<sequence length="658" mass="73728">MENTRNFVILAHIDHGKSTLADRFLELTETVPKEKMRPQYLDAMDLEQERGITIKMHPVRMVYRPSQILNPKSEILNNLEIRNSKLEIANSEYILNLIDTPGHVDFNYEVSRSLAAVEGAILLVDASKGIQAQTIGNLELAREQNLVIIPVINKIDLAQARIKETESETADLLKISPAEIIKISAKQGTNVEQVLQAVIKKIPPPKVGGGLPSPQPTGLRALIFDSKYDPFKGVLAFVRIFEGEVKAGDKIYLLQAGVESEVRSVGIFQPELSSAAKLSSGEIGFIATGIKTSTKVRVGETLAGSPEVKPLAGYQERQPKVFLSIYPQDANNFNLLKSGLEKLKLTDASLYFKPELKDYNPPTTLPAKGWAPGLGRGFQCGFLGLLHAEIISERLKREFALNIILSTPSVVYKVTTKEGEEIFIYTSADWPAFHQQIDRGQELWVKLQILTPLNYLGQVTELMGNMESSYQKTDYLGPDYNPATASSHPAPLWEAGWDPKVELIYELPLREIITKNFYDKLKSTTQGFASMNYEILGWRPVKLVKLDILILGRKEEVFSRIVPAKEAFQQGKQIVEKLKETLPPQLFSVPLQAAVAGKIIARETIKAQRRDVISPLYGGDYTRKRKLLEKQKKGKKELKEKGRIRIPSRVFLEIFKSE</sequence>
<keyword evidence="6" id="KW-0472">Membrane</keyword>
<dbReference type="InterPro" id="IPR038363">
    <property type="entry name" value="LepA_C_sf"/>
</dbReference>
<name>A0A2H0TJ69_9BACT</name>
<dbReference type="InterPro" id="IPR004161">
    <property type="entry name" value="EFTu-like_2"/>
</dbReference>
<reference evidence="9" key="1">
    <citation type="submission" date="2017-09" db="EMBL/GenBank/DDBJ databases">
        <title>Depth-based differentiation of microbial function through sediment-hosted aquifers and enrichment of novel symbionts in the deep terrestrial subsurface.</title>
        <authorList>
            <person name="Probst A.J."/>
            <person name="Ladd B."/>
            <person name="Jarett J.K."/>
            <person name="Geller-Mcgrath D.E."/>
            <person name="Sieber C.M.K."/>
            <person name="Emerson J.B."/>
            <person name="Anantharaman K."/>
            <person name="Thomas B.C."/>
            <person name="Malmstrom R."/>
            <person name="Stieglmeier M."/>
            <person name="Klingl A."/>
            <person name="Woyke T."/>
            <person name="Ryan C.M."/>
            <person name="Banfield J.F."/>
        </authorList>
    </citation>
    <scope>NUCLEOTIDE SEQUENCE [LARGE SCALE GENOMIC DNA]</scope>
</reference>
<dbReference type="InterPro" id="IPR027417">
    <property type="entry name" value="P-loop_NTPase"/>
</dbReference>
<dbReference type="InterPro" id="IPR000640">
    <property type="entry name" value="EFG_V-like"/>
</dbReference>
<dbReference type="GO" id="GO:0005886">
    <property type="term" value="C:plasma membrane"/>
    <property type="evidence" value="ECO:0007669"/>
    <property type="project" value="UniProtKB-SubCell"/>
</dbReference>
<dbReference type="InterPro" id="IPR035647">
    <property type="entry name" value="EFG_III/V"/>
</dbReference>
<dbReference type="GO" id="GO:0005525">
    <property type="term" value="F:GTP binding"/>
    <property type="evidence" value="ECO:0007669"/>
    <property type="project" value="UniProtKB-UniRule"/>
</dbReference>
<evidence type="ECO:0000313" key="9">
    <source>
        <dbReference type="Proteomes" id="UP000228909"/>
    </source>
</evidence>
<dbReference type="NCBIfam" id="TIGR00231">
    <property type="entry name" value="small_GTP"/>
    <property type="match status" value="1"/>
</dbReference>
<comment type="subcellular location">
    <subcellularLocation>
        <location evidence="6">Cell membrane</location>
        <topology evidence="6">Peripheral membrane protein</topology>
        <orientation evidence="6">Cytoplasmic side</orientation>
    </subcellularLocation>
</comment>
<dbReference type="PROSITE" id="PS51722">
    <property type="entry name" value="G_TR_2"/>
    <property type="match status" value="1"/>
</dbReference>
<organism evidence="8 9">
    <name type="scientific">Candidatus Nealsonbacteria bacterium CG10_big_fil_rev_8_21_14_0_10_37_25</name>
    <dbReference type="NCBI Taxonomy" id="1974711"/>
    <lineage>
        <taxon>Bacteria</taxon>
        <taxon>Candidatus Nealsoniibacteriota</taxon>
    </lineage>
</organism>
<dbReference type="Gene3D" id="3.30.70.2570">
    <property type="entry name" value="Elongation factor 4, C-terminal domain"/>
    <property type="match status" value="1"/>
</dbReference>
<dbReference type="CDD" id="cd03699">
    <property type="entry name" value="EF4_II"/>
    <property type="match status" value="1"/>
</dbReference>
<dbReference type="SUPFAM" id="SSF50447">
    <property type="entry name" value="Translation proteins"/>
    <property type="match status" value="1"/>
</dbReference>
<comment type="catalytic activity">
    <reaction evidence="6">
        <text>GTP + H2O = GDP + phosphate + H(+)</text>
        <dbReference type="Rhea" id="RHEA:19669"/>
        <dbReference type="ChEBI" id="CHEBI:15377"/>
        <dbReference type="ChEBI" id="CHEBI:15378"/>
        <dbReference type="ChEBI" id="CHEBI:37565"/>
        <dbReference type="ChEBI" id="CHEBI:43474"/>
        <dbReference type="ChEBI" id="CHEBI:58189"/>
        <dbReference type="EC" id="3.6.5.n1"/>
    </reaction>
</comment>
<dbReference type="GO" id="GO:0003924">
    <property type="term" value="F:GTPase activity"/>
    <property type="evidence" value="ECO:0007669"/>
    <property type="project" value="UniProtKB-UniRule"/>
</dbReference>
<dbReference type="HAMAP" id="MF_00071">
    <property type="entry name" value="LepA"/>
    <property type="match status" value="1"/>
</dbReference>
<dbReference type="InterPro" id="IPR009000">
    <property type="entry name" value="Transl_B-barrel_sf"/>
</dbReference>
<evidence type="ECO:0000259" key="7">
    <source>
        <dbReference type="PROSITE" id="PS51722"/>
    </source>
</evidence>
<comment type="similarity">
    <text evidence="1 6">Belongs to the TRAFAC class translation factor GTPase superfamily. Classic translation factor GTPase family. LepA subfamily.</text>
</comment>
<dbReference type="PANTHER" id="PTHR43512">
    <property type="entry name" value="TRANSLATION FACTOR GUF1-RELATED"/>
    <property type="match status" value="1"/>
</dbReference>
<evidence type="ECO:0000256" key="4">
    <source>
        <dbReference type="ARBA" id="ARBA00022917"/>
    </source>
</evidence>
<evidence type="ECO:0000256" key="5">
    <source>
        <dbReference type="ARBA" id="ARBA00023134"/>
    </source>
</evidence>
<evidence type="ECO:0000256" key="2">
    <source>
        <dbReference type="ARBA" id="ARBA00022741"/>
    </source>
</evidence>
<evidence type="ECO:0000256" key="1">
    <source>
        <dbReference type="ARBA" id="ARBA00005454"/>
    </source>
</evidence>
<evidence type="ECO:0000313" key="8">
    <source>
        <dbReference type="EMBL" id="PIR71600.1"/>
    </source>
</evidence>
<dbReference type="EMBL" id="PFCK01000047">
    <property type="protein sequence ID" value="PIR71600.1"/>
    <property type="molecule type" value="Genomic_DNA"/>
</dbReference>
<dbReference type="Gene3D" id="3.30.70.240">
    <property type="match status" value="1"/>
</dbReference>
<dbReference type="Gene3D" id="2.40.30.10">
    <property type="entry name" value="Translation factors"/>
    <property type="match status" value="1"/>
</dbReference>
<dbReference type="GO" id="GO:0045727">
    <property type="term" value="P:positive regulation of translation"/>
    <property type="evidence" value="ECO:0007669"/>
    <property type="project" value="UniProtKB-UniRule"/>
</dbReference>
<keyword evidence="5 6" id="KW-0342">GTP-binding</keyword>
<dbReference type="InterPro" id="IPR006297">
    <property type="entry name" value="EF-4"/>
</dbReference>
<dbReference type="PANTHER" id="PTHR43512:SF4">
    <property type="entry name" value="TRANSLATION FACTOR GUF1 HOMOLOG, CHLOROPLASTIC"/>
    <property type="match status" value="1"/>
</dbReference>
<accession>A0A2H0TJ69</accession>
<dbReference type="EC" id="3.6.5.n1" evidence="6"/>
<dbReference type="GO" id="GO:0003746">
    <property type="term" value="F:translation elongation factor activity"/>
    <property type="evidence" value="ECO:0007669"/>
    <property type="project" value="UniProtKB-UniRule"/>
</dbReference>
<dbReference type="Gene3D" id="3.30.70.870">
    <property type="entry name" value="Elongation Factor G (Translational Gtpase), domain 3"/>
    <property type="match status" value="1"/>
</dbReference>
<dbReference type="Proteomes" id="UP000228909">
    <property type="component" value="Unassembled WGS sequence"/>
</dbReference>
<protein>
    <recommendedName>
        <fullName evidence="6">Elongation factor 4</fullName>
        <shortName evidence="6">EF-4</shortName>
        <ecNumber evidence="6">3.6.5.n1</ecNumber>
    </recommendedName>
    <alternativeName>
        <fullName evidence="6">Ribosomal back-translocase LepA</fullName>
    </alternativeName>
</protein>
<keyword evidence="8" id="KW-0251">Elongation factor</keyword>
<dbReference type="CDD" id="cd01890">
    <property type="entry name" value="LepA"/>
    <property type="match status" value="1"/>
</dbReference>
<keyword evidence="2 6" id="KW-0547">Nucleotide-binding</keyword>